<dbReference type="Gene3D" id="3.40.50.300">
    <property type="entry name" value="P-loop containing nucleotide triphosphate hydrolases"/>
    <property type="match status" value="1"/>
</dbReference>
<evidence type="ECO:0000313" key="2">
    <source>
        <dbReference type="Proteomes" id="UP000035036"/>
    </source>
</evidence>
<dbReference type="KEGG" id="gsb:GSUB_06275"/>
<dbReference type="HOGENOM" id="CLU_039512_0_0_7"/>
<dbReference type="RefSeq" id="WP_040199788.1">
    <property type="nucleotide sequence ID" value="NZ_CP010311.1"/>
</dbReference>
<dbReference type="OrthoDB" id="9812140at2"/>
<dbReference type="InterPro" id="IPR027417">
    <property type="entry name" value="P-loop_NTPase"/>
</dbReference>
<dbReference type="Pfam" id="PF05673">
    <property type="entry name" value="DUF815"/>
    <property type="match status" value="1"/>
</dbReference>
<dbReference type="PANTHER" id="PTHR42935">
    <property type="entry name" value="SLR0930 PROTEIN"/>
    <property type="match status" value="1"/>
</dbReference>
<dbReference type="EMBL" id="CP010311">
    <property type="protein sequence ID" value="AJF06238.1"/>
    <property type="molecule type" value="Genomic_DNA"/>
</dbReference>
<organism evidence="1 2">
    <name type="scientific">Geoalkalibacter subterraneus</name>
    <dbReference type="NCBI Taxonomy" id="483547"/>
    <lineage>
        <taxon>Bacteria</taxon>
        <taxon>Pseudomonadati</taxon>
        <taxon>Thermodesulfobacteriota</taxon>
        <taxon>Desulfuromonadia</taxon>
        <taxon>Desulfuromonadales</taxon>
        <taxon>Geoalkalibacteraceae</taxon>
        <taxon>Geoalkalibacter</taxon>
    </lineage>
</organism>
<evidence type="ECO:0000313" key="1">
    <source>
        <dbReference type="EMBL" id="AJF06238.1"/>
    </source>
</evidence>
<dbReference type="STRING" id="483547.GSUB_06275"/>
<dbReference type="InterPro" id="IPR008533">
    <property type="entry name" value="DUF815"/>
</dbReference>
<dbReference type="CDD" id="cd00009">
    <property type="entry name" value="AAA"/>
    <property type="match status" value="1"/>
</dbReference>
<keyword evidence="2" id="KW-1185">Reference proteome</keyword>
<dbReference type="AlphaFoldDB" id="A0A0B5FFX8"/>
<gene>
    <name evidence="1" type="ORF">GSUB_06275</name>
</gene>
<dbReference type="PANTHER" id="PTHR42935:SF1">
    <property type="entry name" value="SLR0930 PROTEIN"/>
    <property type="match status" value="1"/>
</dbReference>
<sequence>MNLDYELVEQLRRVLTSVEQILPRPVAPIDWQNCFAANWRRHSFAGYLEPMQAVDDIGLDELLGIDAQKEVVEDNTLQFLRGYPANNTLLWGSRGTGKSSLVRALLNRYAEEGLRIIQVDKDDLPSLPDIFSIIGDQPYRFIVFCDDLSFESGEKSYKVLKSALDGSVYAAPPNTLIYVTSNRRYLVPEYDTDNLGSKLVNNEVHFGEGVEEKISLSDRFGLWVAFHVFTQEQYLDVVRQCVVNLGRRHGIEPPWSRELEQAAIAWSHDKSKRCGRTAFQFARRWVGQLLLSEEK</sequence>
<name>A0A0B5FFX8_9BACT</name>
<dbReference type="SUPFAM" id="SSF52540">
    <property type="entry name" value="P-loop containing nucleoside triphosphate hydrolases"/>
    <property type="match status" value="1"/>
</dbReference>
<accession>A0A0B5FFX8</accession>
<proteinExistence type="predicted"/>
<protein>
    <submittedName>
        <fullName evidence="1">ATPase AAA</fullName>
    </submittedName>
</protein>
<reference evidence="1 2" key="1">
    <citation type="journal article" date="2015" name="Genome Announc.">
        <title>Genomes of Geoalkalibacter ferrihydriticus Z-0531T and Geoalkalibacter subterraneus Red1T, Two Haloalkaliphilic Metal-Reducing Deltaproteobacteria.</title>
        <authorList>
            <person name="Badalamenti J.P."/>
            <person name="Krajmalnik-Brown R."/>
            <person name="Torres C.I."/>
            <person name="Bond D.R."/>
        </authorList>
    </citation>
    <scope>NUCLEOTIDE SEQUENCE [LARGE SCALE GENOMIC DNA]</scope>
    <source>
        <strain evidence="1 2">Red1</strain>
    </source>
</reference>
<dbReference type="Proteomes" id="UP000035036">
    <property type="component" value="Chromosome"/>
</dbReference>